<sequence>MLKAYVLLKFHKDPSQAFPIQEILKELKQIQGVKEAHALFGDIDGIAMIEAQNPKLLTAIVQQISSVPGIERTDTRIVVP</sequence>
<reference evidence="2" key="2">
    <citation type="journal article" date="2012" name="PLoS ONE">
        <title>A Deeply Branching Thermophilic Bacterium with an Ancient Acetyl-CoA Pathway Dominates a Subsurface Ecosystem.</title>
        <authorList>
            <person name="Takami H."/>
            <person name="Noguchi H."/>
            <person name="Takaki Y."/>
            <person name="Uchiyama I."/>
            <person name="Toyoda A."/>
            <person name="Nishi S."/>
            <person name="Chee G.-J."/>
            <person name="Arai W."/>
            <person name="Nunoura T."/>
            <person name="Itoh T."/>
            <person name="Hattori M."/>
            <person name="Takai K."/>
        </authorList>
    </citation>
    <scope>NUCLEOTIDE SEQUENCE</scope>
</reference>
<gene>
    <name evidence="2" type="ORF">HGMM_F28H07C27</name>
</gene>
<organism evidence="2">
    <name type="scientific">uncultured Acetothermia bacterium</name>
    <dbReference type="NCBI Taxonomy" id="236499"/>
    <lineage>
        <taxon>Bacteria</taxon>
        <taxon>Candidatus Bipolaricaulota</taxon>
        <taxon>environmental samples</taxon>
    </lineage>
</organism>
<dbReference type="InterPro" id="IPR011008">
    <property type="entry name" value="Dimeric_a/b-barrel"/>
</dbReference>
<name>H5SHB7_9BACT</name>
<accession>H5SHB7</accession>
<evidence type="ECO:0000259" key="1">
    <source>
        <dbReference type="Pfam" id="PF01037"/>
    </source>
</evidence>
<evidence type="ECO:0000313" key="2">
    <source>
        <dbReference type="EMBL" id="BAL55553.1"/>
    </source>
</evidence>
<feature type="domain" description="Transcription regulator AsnC/Lrp ligand binding" evidence="1">
    <location>
        <begin position="16"/>
        <end position="78"/>
    </location>
</feature>
<dbReference type="Pfam" id="PF01037">
    <property type="entry name" value="AsnC_trans_reg"/>
    <property type="match status" value="1"/>
</dbReference>
<protein>
    <submittedName>
        <fullName evidence="2">Transcriptional regulator, AsnC family</fullName>
    </submittedName>
</protein>
<proteinExistence type="predicted"/>
<dbReference type="AlphaFoldDB" id="H5SHB7"/>
<reference evidence="2" key="1">
    <citation type="journal article" date="2005" name="Environ. Microbiol.">
        <title>Genetic and functional properties of uncultivated thermophilic crenarchaeotes from a subsurface gold mine as revealed by analysis of genome fragments.</title>
        <authorList>
            <person name="Nunoura T."/>
            <person name="Hirayama H."/>
            <person name="Takami H."/>
            <person name="Oida H."/>
            <person name="Nishi S."/>
            <person name="Shimamura S."/>
            <person name="Suzuki Y."/>
            <person name="Inagaki F."/>
            <person name="Takai K."/>
            <person name="Nealson K.H."/>
            <person name="Horikoshi K."/>
        </authorList>
    </citation>
    <scope>NUCLEOTIDE SEQUENCE</scope>
</reference>
<dbReference type="EMBL" id="AP011720">
    <property type="protein sequence ID" value="BAL55553.1"/>
    <property type="molecule type" value="Genomic_DNA"/>
</dbReference>
<dbReference type="InterPro" id="IPR019887">
    <property type="entry name" value="Tscrpt_reg_AsnC/Lrp_C"/>
</dbReference>
<dbReference type="Gene3D" id="3.30.70.920">
    <property type="match status" value="1"/>
</dbReference>
<dbReference type="SUPFAM" id="SSF54909">
    <property type="entry name" value="Dimeric alpha+beta barrel"/>
    <property type="match status" value="1"/>
</dbReference>